<protein>
    <submittedName>
        <fullName evidence="1">Uncharacterized protein</fullName>
    </submittedName>
</protein>
<accession>A0A9P0NCN9</accession>
<keyword evidence="2" id="KW-1185">Reference proteome</keyword>
<evidence type="ECO:0000313" key="1">
    <source>
        <dbReference type="EMBL" id="CAH1712325.1"/>
    </source>
</evidence>
<gene>
    <name evidence="1" type="ORF">APHIGO_LOCUS1953</name>
</gene>
<dbReference type="Proteomes" id="UP001154329">
    <property type="component" value="Chromosome 1"/>
</dbReference>
<sequence length="130" mass="14595">MNTNPTTVVISFFRLLSSTDNTPIISSLRCYFIIITLLRRYTAVEQLADSQANCILEPTYIIIYLCVGVLLYVPSNTKSRTPPNIYINLCIHYSCIIYIAGRGRHGAHSSSLGFIPFLYFTTSTTTTKTL</sequence>
<dbReference type="AlphaFoldDB" id="A0A9P0NCN9"/>
<reference evidence="1" key="1">
    <citation type="submission" date="2022-02" db="EMBL/GenBank/DDBJ databases">
        <authorList>
            <person name="King R."/>
        </authorList>
    </citation>
    <scope>NUCLEOTIDE SEQUENCE</scope>
</reference>
<evidence type="ECO:0000313" key="2">
    <source>
        <dbReference type="Proteomes" id="UP001154329"/>
    </source>
</evidence>
<reference evidence="1" key="2">
    <citation type="submission" date="2022-10" db="EMBL/GenBank/DDBJ databases">
        <authorList>
            <consortium name="ENA_rothamsted_submissions"/>
            <consortium name="culmorum"/>
            <person name="King R."/>
        </authorList>
    </citation>
    <scope>NUCLEOTIDE SEQUENCE</scope>
</reference>
<organism evidence="1 2">
    <name type="scientific">Aphis gossypii</name>
    <name type="common">Cotton aphid</name>
    <dbReference type="NCBI Taxonomy" id="80765"/>
    <lineage>
        <taxon>Eukaryota</taxon>
        <taxon>Metazoa</taxon>
        <taxon>Ecdysozoa</taxon>
        <taxon>Arthropoda</taxon>
        <taxon>Hexapoda</taxon>
        <taxon>Insecta</taxon>
        <taxon>Pterygota</taxon>
        <taxon>Neoptera</taxon>
        <taxon>Paraneoptera</taxon>
        <taxon>Hemiptera</taxon>
        <taxon>Sternorrhyncha</taxon>
        <taxon>Aphidomorpha</taxon>
        <taxon>Aphidoidea</taxon>
        <taxon>Aphididae</taxon>
        <taxon>Aphidini</taxon>
        <taxon>Aphis</taxon>
        <taxon>Aphis</taxon>
    </lineage>
</organism>
<proteinExistence type="predicted"/>
<dbReference type="EMBL" id="OU899034">
    <property type="protein sequence ID" value="CAH1712325.1"/>
    <property type="molecule type" value="Genomic_DNA"/>
</dbReference>
<name>A0A9P0NCN9_APHGO</name>